<evidence type="ECO:0000313" key="2">
    <source>
        <dbReference type="Proteomes" id="UP000030755"/>
    </source>
</evidence>
<name>A0A075B3K2_ROZAC</name>
<sequence length="74" mass="8909">MTRTLIINKLLPSQAISPILKPIQRFVMDELNYLKSLRRKKFVEWTEEEKASFIDYKNLNELIEKLSLEIEKRN</sequence>
<gene>
    <name evidence="1" type="ORF">O9G_006077</name>
</gene>
<protein>
    <submittedName>
        <fullName evidence="1">Uncharacterized protein</fullName>
    </submittedName>
</protein>
<proteinExistence type="predicted"/>
<accession>A0A075B3K2</accession>
<evidence type="ECO:0000313" key="1">
    <source>
        <dbReference type="EMBL" id="EPZ35438.1"/>
    </source>
</evidence>
<reference evidence="1 2" key="1">
    <citation type="journal article" date="2013" name="Curr. Biol.">
        <title>Shared signatures of parasitism and phylogenomics unite Cryptomycota and microsporidia.</title>
        <authorList>
            <person name="James T.Y."/>
            <person name="Pelin A."/>
            <person name="Bonen L."/>
            <person name="Ahrendt S."/>
            <person name="Sain D."/>
            <person name="Corradi N."/>
            <person name="Stajich J.E."/>
        </authorList>
    </citation>
    <scope>NUCLEOTIDE SEQUENCE [LARGE SCALE GENOMIC DNA]</scope>
    <source>
        <strain evidence="1 2">CSF55</strain>
    </source>
</reference>
<keyword evidence="2" id="KW-1185">Reference proteome</keyword>
<dbReference type="HOGENOM" id="CLU_2689197_0_0_1"/>
<organism evidence="1 2">
    <name type="scientific">Rozella allomycis (strain CSF55)</name>
    <dbReference type="NCBI Taxonomy" id="988480"/>
    <lineage>
        <taxon>Eukaryota</taxon>
        <taxon>Fungi</taxon>
        <taxon>Fungi incertae sedis</taxon>
        <taxon>Cryptomycota</taxon>
        <taxon>Cryptomycota incertae sedis</taxon>
        <taxon>Rozella</taxon>
    </lineage>
</organism>
<dbReference type="EMBL" id="KE560839">
    <property type="protein sequence ID" value="EPZ35438.1"/>
    <property type="molecule type" value="Genomic_DNA"/>
</dbReference>
<dbReference type="AlphaFoldDB" id="A0A075B3K2"/>
<dbReference type="Proteomes" id="UP000030755">
    <property type="component" value="Unassembled WGS sequence"/>
</dbReference>